<feature type="transmembrane region" description="Helical" evidence="2">
    <location>
        <begin position="92"/>
        <end position="113"/>
    </location>
</feature>
<proteinExistence type="predicted"/>
<name>A4HHI6_LEIBR</name>
<reference evidence="3 4" key="2">
    <citation type="journal article" date="2011" name="Genome Res.">
        <title>Chromosome and gene copy number variation allow major structural change between species and strains of Leishmania.</title>
        <authorList>
            <person name="Rogers M.B."/>
            <person name="Hilley J.D."/>
            <person name="Dickens N.J."/>
            <person name="Wilkes J."/>
            <person name="Bates P.A."/>
            <person name="Depledge D.P."/>
            <person name="Harris D."/>
            <person name="Her Y."/>
            <person name="Herzyk P."/>
            <person name="Imamura H."/>
            <person name="Otto T.D."/>
            <person name="Sanders M."/>
            <person name="Seeger K."/>
            <person name="Dujardin J.C."/>
            <person name="Berriman M."/>
            <person name="Smith D.F."/>
            <person name="Hertz-Fowler C."/>
            <person name="Mottram J.C."/>
        </authorList>
    </citation>
    <scope>NUCLEOTIDE SEQUENCE [LARGE SCALE GENOMIC DNA]</scope>
    <source>
        <strain evidence="3 4">MHOM/BR/75/M2904</strain>
    </source>
</reference>
<evidence type="ECO:0000256" key="1">
    <source>
        <dbReference type="SAM" id="MobiDB-lite"/>
    </source>
</evidence>
<dbReference type="InParanoid" id="A4HHI6"/>
<feature type="region of interest" description="Disordered" evidence="1">
    <location>
        <begin position="1"/>
        <end position="32"/>
    </location>
</feature>
<accession>A4HHI6</accession>
<dbReference type="Proteomes" id="UP000007258">
    <property type="component" value="Chromosome 29"/>
</dbReference>
<reference evidence="3 4" key="1">
    <citation type="journal article" date="2007" name="Nat. Genet.">
        <title>Comparative genomic analysis of three Leishmania species that cause diverse human disease.</title>
        <authorList>
            <person name="Peacock C.S."/>
            <person name="Seeger K."/>
            <person name="Harris D."/>
            <person name="Murphy L."/>
            <person name="Ruiz J.C."/>
            <person name="Quail M.A."/>
            <person name="Peters N."/>
            <person name="Adlem E."/>
            <person name="Tivey A."/>
            <person name="Aslett M."/>
            <person name="Kerhornou A."/>
            <person name="Ivens A."/>
            <person name="Fraser A."/>
            <person name="Rajandream M.A."/>
            <person name="Carver T."/>
            <person name="Norbertczak H."/>
            <person name="Chillingworth T."/>
            <person name="Hance Z."/>
            <person name="Jagels K."/>
            <person name="Moule S."/>
            <person name="Ormond D."/>
            <person name="Rutter S."/>
            <person name="Squares R."/>
            <person name="Whitehead S."/>
            <person name="Rabbinowitsch E."/>
            <person name="Arrowsmith C."/>
            <person name="White B."/>
            <person name="Thurston S."/>
            <person name="Bringaud F."/>
            <person name="Baldauf S.L."/>
            <person name="Faulconbridge A."/>
            <person name="Jeffares D."/>
            <person name="Depledge D.P."/>
            <person name="Oyola S.O."/>
            <person name="Hilley J.D."/>
            <person name="Brito L.O."/>
            <person name="Tosi L.R."/>
            <person name="Barrell B."/>
            <person name="Cruz A.K."/>
            <person name="Mottram J.C."/>
            <person name="Smith D.F."/>
            <person name="Berriman M."/>
        </authorList>
    </citation>
    <scope>NUCLEOTIDE SEQUENCE [LARGE SCALE GENOMIC DNA]</scope>
    <source>
        <strain evidence="3 4">MHOM/BR/75/M2904</strain>
    </source>
</reference>
<sequence>PPGGREQRGGGDAAQQDGGVQVAPDEAGGGEDCGGARGDQACAPAAQWRRECCGADHERLAARRQRGECAAGVLIIFSGYAPSWCFPVLKRWVRCCLVFLFCDAMFCGMSVRVDSDLVGVALCVSDLWRLLEFVYFFFFWMYVYFICLRVRVCLCIRSVLKNYINFL</sequence>
<feature type="non-terminal residue" evidence="3">
    <location>
        <position position="1"/>
    </location>
</feature>
<keyword evidence="2" id="KW-0812">Transmembrane</keyword>
<evidence type="ECO:0000313" key="4">
    <source>
        <dbReference type="Proteomes" id="UP000007258"/>
    </source>
</evidence>
<protein>
    <submittedName>
        <fullName evidence="3">Paraflagellar rod protein 1D</fullName>
    </submittedName>
</protein>
<dbReference type="AlphaFoldDB" id="A4HHI6"/>
<keyword evidence="2" id="KW-0472">Membrane</keyword>
<keyword evidence="2" id="KW-1133">Transmembrane helix</keyword>
<feature type="compositionally biased region" description="Low complexity" evidence="1">
    <location>
        <begin position="13"/>
        <end position="26"/>
    </location>
</feature>
<organism evidence="3 4">
    <name type="scientific">Leishmania braziliensis</name>
    <dbReference type="NCBI Taxonomy" id="5660"/>
    <lineage>
        <taxon>Eukaryota</taxon>
        <taxon>Discoba</taxon>
        <taxon>Euglenozoa</taxon>
        <taxon>Kinetoplastea</taxon>
        <taxon>Metakinetoplastina</taxon>
        <taxon>Trypanosomatida</taxon>
        <taxon>Trypanosomatidae</taxon>
        <taxon>Leishmaniinae</taxon>
        <taxon>Leishmania</taxon>
        <taxon>Leishmania braziliensis species complex</taxon>
    </lineage>
</organism>
<dbReference type="EMBL" id="FR799004">
    <property type="protein sequence ID" value="CAM40039.1"/>
    <property type="molecule type" value="Genomic_DNA"/>
</dbReference>
<dbReference type="KEGG" id="lbz:LBRM_29_1830"/>
<evidence type="ECO:0000313" key="3">
    <source>
        <dbReference type="EMBL" id="CAM40039.1"/>
    </source>
</evidence>
<keyword evidence="4" id="KW-1185">Reference proteome</keyword>
<dbReference type="GeneID" id="5417415"/>
<dbReference type="RefSeq" id="XP_001566527.1">
    <property type="nucleotide sequence ID" value="XM_001566477.1"/>
</dbReference>
<evidence type="ECO:0000256" key="2">
    <source>
        <dbReference type="SAM" id="Phobius"/>
    </source>
</evidence>
<feature type="transmembrane region" description="Helical" evidence="2">
    <location>
        <begin position="133"/>
        <end position="152"/>
    </location>
</feature>
<dbReference type="VEuPathDB" id="TriTrypDB:LbrM.29.1830"/>
<gene>
    <name evidence="3" type="ORF">LBRM_29_1830</name>
</gene>